<keyword evidence="6 10" id="KW-1133">Transmembrane helix</keyword>
<sequence>MAASSTQAAAIPHFLLPQLTWGARAFKPAIASSILEANRRRATTLTPAAQQPARAHFSSSRSPIHGFPGRNCSRKHAQIPMGISSVPALRRDFSATAPQARDHHFDTLKFVQRLKDEGFTEEQAEAMMRVLSDVIEESIQNLTRTMVLREDQEKATYTQKVDFAKLRSELMTADSTESSLTRASHERLTNELAKLNSRLRDEIQRTQASVRLDLNLEKGRIREEANVQDLKIKETETRIEQETAQLRERLEAVKFSTLQWLMGVCTGTAALMLGVWRLLM</sequence>
<evidence type="ECO:0000313" key="11">
    <source>
        <dbReference type="EMBL" id="KAF2185066.1"/>
    </source>
</evidence>
<evidence type="ECO:0000256" key="1">
    <source>
        <dbReference type="ARBA" id="ARBA00004167"/>
    </source>
</evidence>
<keyword evidence="12" id="KW-1185">Reference proteome</keyword>
<evidence type="ECO:0000256" key="9">
    <source>
        <dbReference type="ARBA" id="ARBA00023136"/>
    </source>
</evidence>
<dbReference type="PANTHER" id="PTHR14360">
    <property type="entry name" value="PROTEIN FMP32, MITOCHONDRIAL"/>
    <property type="match status" value="1"/>
</dbReference>
<dbReference type="PANTHER" id="PTHR14360:SF1">
    <property type="entry name" value="PROTEIN FMP32, MITOCHONDRIAL"/>
    <property type="match status" value="1"/>
</dbReference>
<evidence type="ECO:0000256" key="6">
    <source>
        <dbReference type="ARBA" id="ARBA00022989"/>
    </source>
</evidence>
<name>A0A6A6E5B5_9PEZI</name>
<evidence type="ECO:0000256" key="3">
    <source>
        <dbReference type="ARBA" id="ARBA00007224"/>
    </source>
</evidence>
<dbReference type="GO" id="GO:0005739">
    <property type="term" value="C:mitochondrion"/>
    <property type="evidence" value="ECO:0007669"/>
    <property type="project" value="UniProtKB-SubCell"/>
</dbReference>
<dbReference type="Gene3D" id="1.20.5.340">
    <property type="match status" value="1"/>
</dbReference>
<evidence type="ECO:0000256" key="4">
    <source>
        <dbReference type="ARBA" id="ARBA00022692"/>
    </source>
</evidence>
<dbReference type="FunFam" id="1.20.5.340:FF:000018">
    <property type="entry name" value="Mitochondrial protein FMP32"/>
    <property type="match status" value="1"/>
</dbReference>
<keyword evidence="8" id="KW-0496">Mitochondrion</keyword>
<evidence type="ECO:0000256" key="5">
    <source>
        <dbReference type="ARBA" id="ARBA00022946"/>
    </source>
</evidence>
<evidence type="ECO:0000256" key="10">
    <source>
        <dbReference type="SAM" id="Phobius"/>
    </source>
</evidence>
<dbReference type="GO" id="GO:0033617">
    <property type="term" value="P:mitochondrial respiratory chain complex IV assembly"/>
    <property type="evidence" value="ECO:0007669"/>
    <property type="project" value="TreeGrafter"/>
</dbReference>
<evidence type="ECO:0000256" key="2">
    <source>
        <dbReference type="ARBA" id="ARBA00004173"/>
    </source>
</evidence>
<proteinExistence type="inferred from homology"/>
<dbReference type="EMBL" id="ML994635">
    <property type="protein sequence ID" value="KAF2185066.1"/>
    <property type="molecule type" value="Genomic_DNA"/>
</dbReference>
<organism evidence="11 12">
    <name type="scientific">Zopfia rhizophila CBS 207.26</name>
    <dbReference type="NCBI Taxonomy" id="1314779"/>
    <lineage>
        <taxon>Eukaryota</taxon>
        <taxon>Fungi</taxon>
        <taxon>Dikarya</taxon>
        <taxon>Ascomycota</taxon>
        <taxon>Pezizomycotina</taxon>
        <taxon>Dothideomycetes</taxon>
        <taxon>Dothideomycetes incertae sedis</taxon>
        <taxon>Zopfiaceae</taxon>
        <taxon>Zopfia</taxon>
    </lineage>
</organism>
<keyword evidence="4 10" id="KW-0812">Transmembrane</keyword>
<dbReference type="OrthoDB" id="889336at2759"/>
<comment type="subcellular location">
    <subcellularLocation>
        <location evidence="1">Membrane</location>
        <topology evidence="1">Single-pass membrane protein</topology>
    </subcellularLocation>
    <subcellularLocation>
        <location evidence="2">Mitochondrion</location>
    </subcellularLocation>
</comment>
<keyword evidence="7" id="KW-0175">Coiled coil</keyword>
<dbReference type="AlphaFoldDB" id="A0A6A6E5B5"/>
<evidence type="ECO:0000256" key="8">
    <source>
        <dbReference type="ARBA" id="ARBA00023128"/>
    </source>
</evidence>
<feature type="transmembrane region" description="Helical" evidence="10">
    <location>
        <begin position="258"/>
        <end position="279"/>
    </location>
</feature>
<gene>
    <name evidence="11" type="ORF">K469DRAFT_779798</name>
</gene>
<keyword evidence="9 10" id="KW-0472">Membrane</keyword>
<keyword evidence="5" id="KW-0809">Transit peptide</keyword>
<dbReference type="Proteomes" id="UP000800200">
    <property type="component" value="Unassembled WGS sequence"/>
</dbReference>
<reference evidence="11" key="1">
    <citation type="journal article" date="2020" name="Stud. Mycol.">
        <title>101 Dothideomycetes genomes: a test case for predicting lifestyles and emergence of pathogens.</title>
        <authorList>
            <person name="Haridas S."/>
            <person name="Albert R."/>
            <person name="Binder M."/>
            <person name="Bloem J."/>
            <person name="Labutti K."/>
            <person name="Salamov A."/>
            <person name="Andreopoulos B."/>
            <person name="Baker S."/>
            <person name="Barry K."/>
            <person name="Bills G."/>
            <person name="Bluhm B."/>
            <person name="Cannon C."/>
            <person name="Castanera R."/>
            <person name="Culley D."/>
            <person name="Daum C."/>
            <person name="Ezra D."/>
            <person name="Gonzalez J."/>
            <person name="Henrissat B."/>
            <person name="Kuo A."/>
            <person name="Liang C."/>
            <person name="Lipzen A."/>
            <person name="Lutzoni F."/>
            <person name="Magnuson J."/>
            <person name="Mondo S."/>
            <person name="Nolan M."/>
            <person name="Ohm R."/>
            <person name="Pangilinan J."/>
            <person name="Park H.-J."/>
            <person name="Ramirez L."/>
            <person name="Alfaro M."/>
            <person name="Sun H."/>
            <person name="Tritt A."/>
            <person name="Yoshinaga Y."/>
            <person name="Zwiers L.-H."/>
            <person name="Turgeon B."/>
            <person name="Goodwin S."/>
            <person name="Spatafora J."/>
            <person name="Crous P."/>
            <person name="Grigoriev I."/>
        </authorList>
    </citation>
    <scope>NUCLEOTIDE SEQUENCE</scope>
    <source>
        <strain evidence="11">CBS 207.26</strain>
    </source>
</reference>
<evidence type="ECO:0000313" key="12">
    <source>
        <dbReference type="Proteomes" id="UP000800200"/>
    </source>
</evidence>
<dbReference type="Pfam" id="PF07798">
    <property type="entry name" value="CCDC90-like"/>
    <property type="match status" value="1"/>
</dbReference>
<accession>A0A6A6E5B5</accession>
<comment type="similarity">
    <text evidence="3">Belongs to the CCDC90 family.</text>
</comment>
<evidence type="ECO:0000256" key="7">
    <source>
        <dbReference type="ARBA" id="ARBA00023054"/>
    </source>
</evidence>
<dbReference type="GO" id="GO:0016020">
    <property type="term" value="C:membrane"/>
    <property type="evidence" value="ECO:0007669"/>
    <property type="project" value="UniProtKB-SubCell"/>
</dbReference>
<dbReference type="InterPro" id="IPR024461">
    <property type="entry name" value="CCDC90-like"/>
</dbReference>
<protein>
    <submittedName>
        <fullName evidence="11">DUF1640-domain-containing protein</fullName>
    </submittedName>
</protein>